<dbReference type="PANTHER" id="PTHR32133:SF271">
    <property type="entry name" value="F-BOX DOMAIN-CONTAINING PROTEIN"/>
    <property type="match status" value="1"/>
</dbReference>
<sequence length="404" mass="44664">MTRRRGLHGSSSAAVVPPLENDDLLAQILARLPALPSSLLRASLVCKRWHGLVSSDPRFLREFRAHHRSAPLLGFFPRYLTRGRLEFHSMLDPPDQIPSSRFTVQAAMGSRLLRSHHGRILILNQSQKHFLVWDPVTAEQQQIAFPTAFGVYNRIEVIDGAVVCSSTEQGHVHGACHSDPFKLVLVAEDKQKHYACVYSSETGAWGNLFSMMRLPRIMMASATSPSAIFRNSICVLLVGEMFAILEFDWVRQNLALIDIPLDRGEASASVSGQCQFLIAPAGSGALSFILLEVSTVRVWKRVSNGDGTARWMLSNTIELSKLLSLGPTVSMVPLMLLGLDEGGNVMIKSTESEIVFLVNLESLKFKQLPQKLPYIFCHPFSSFYTPGMYLGAGGNDEVQTFHGA</sequence>
<protein>
    <recommendedName>
        <fullName evidence="1">F-box domain-containing protein</fullName>
    </recommendedName>
</protein>
<dbReference type="EMBL" id="MU629506">
    <property type="protein sequence ID" value="KAJ1256484.1"/>
    <property type="molecule type" value="Genomic_DNA"/>
</dbReference>
<evidence type="ECO:0000259" key="1">
    <source>
        <dbReference type="Pfam" id="PF12937"/>
    </source>
</evidence>
<accession>A0A9W7XDU9</accession>
<evidence type="ECO:0000313" key="3">
    <source>
        <dbReference type="Proteomes" id="UP001164776"/>
    </source>
</evidence>
<dbReference type="Proteomes" id="UP001164776">
    <property type="component" value="Unassembled WGS sequence"/>
</dbReference>
<dbReference type="PANTHER" id="PTHR32133">
    <property type="entry name" value="OS07G0120400 PROTEIN"/>
    <property type="match status" value="1"/>
</dbReference>
<keyword evidence="3" id="KW-1185">Reference proteome</keyword>
<evidence type="ECO:0000313" key="2">
    <source>
        <dbReference type="EMBL" id="KAJ1256484.1"/>
    </source>
</evidence>
<comment type="caution">
    <text evidence="2">The sequence shown here is derived from an EMBL/GenBank/DDBJ whole genome shotgun (WGS) entry which is preliminary data.</text>
</comment>
<organism evidence="2 3">
    <name type="scientific">Paspalum vaginatum</name>
    <name type="common">seashore paspalum</name>
    <dbReference type="NCBI Taxonomy" id="158149"/>
    <lineage>
        <taxon>Eukaryota</taxon>
        <taxon>Viridiplantae</taxon>
        <taxon>Streptophyta</taxon>
        <taxon>Embryophyta</taxon>
        <taxon>Tracheophyta</taxon>
        <taxon>Spermatophyta</taxon>
        <taxon>Magnoliopsida</taxon>
        <taxon>Liliopsida</taxon>
        <taxon>Poales</taxon>
        <taxon>Poaceae</taxon>
        <taxon>PACMAD clade</taxon>
        <taxon>Panicoideae</taxon>
        <taxon>Andropogonodae</taxon>
        <taxon>Paspaleae</taxon>
        <taxon>Paspalinae</taxon>
        <taxon>Paspalum</taxon>
    </lineage>
</organism>
<dbReference type="Pfam" id="PF12937">
    <property type="entry name" value="F-box-like"/>
    <property type="match status" value="1"/>
</dbReference>
<dbReference type="InterPro" id="IPR001810">
    <property type="entry name" value="F-box_dom"/>
</dbReference>
<dbReference type="AlphaFoldDB" id="A0A9W7XDU9"/>
<dbReference type="OrthoDB" id="693649at2759"/>
<proteinExistence type="predicted"/>
<gene>
    <name evidence="2" type="ORF">BS78_K013100</name>
</gene>
<dbReference type="Gene3D" id="1.20.1280.50">
    <property type="match status" value="1"/>
</dbReference>
<reference evidence="2 3" key="1">
    <citation type="submission" date="2022-10" db="EMBL/GenBank/DDBJ databases">
        <title>WGS assembly of Paspalum vaginatum 540-79.</title>
        <authorList>
            <person name="Sun G."/>
            <person name="Wase N."/>
            <person name="Shu S."/>
            <person name="Jenkins J."/>
            <person name="Zhou B."/>
            <person name="Torres-Rodriguez J."/>
            <person name="Chen C."/>
            <person name="Sandor L."/>
            <person name="Plott C."/>
            <person name="Yoshinga Y."/>
            <person name="Daum C."/>
            <person name="Qi P."/>
            <person name="Barry K."/>
            <person name="Lipzen A."/>
            <person name="Berry L."/>
            <person name="Pedersen C."/>
            <person name="Gottilla T."/>
            <person name="Foltz A."/>
            <person name="Yu H."/>
            <person name="O'Malley R."/>
            <person name="Zhang C."/>
            <person name="Devos K."/>
            <person name="Sigmon B."/>
            <person name="Yu B."/>
            <person name="Obata T."/>
            <person name="Schmutz J."/>
            <person name="Schnable J."/>
        </authorList>
    </citation>
    <scope>NUCLEOTIDE SEQUENCE [LARGE SCALE GENOMIC DNA]</scope>
    <source>
        <strain evidence="3">cv. 540-79</strain>
    </source>
</reference>
<feature type="domain" description="F-box" evidence="1">
    <location>
        <begin position="22"/>
        <end position="56"/>
    </location>
</feature>
<dbReference type="SUPFAM" id="SSF81383">
    <property type="entry name" value="F-box domain"/>
    <property type="match status" value="1"/>
</dbReference>
<name>A0A9W7XDU9_9POAL</name>
<dbReference type="InterPro" id="IPR036047">
    <property type="entry name" value="F-box-like_dom_sf"/>
</dbReference>